<evidence type="ECO:0000313" key="3">
    <source>
        <dbReference type="Proteomes" id="UP000499080"/>
    </source>
</evidence>
<feature type="compositionally biased region" description="Polar residues" evidence="1">
    <location>
        <begin position="53"/>
        <end position="63"/>
    </location>
</feature>
<accession>A0A4Y2CI09</accession>
<feature type="region of interest" description="Disordered" evidence="1">
    <location>
        <begin position="38"/>
        <end position="111"/>
    </location>
</feature>
<dbReference type="EMBL" id="BGPR01000197">
    <property type="protein sequence ID" value="GBM03980.1"/>
    <property type="molecule type" value="Genomic_DNA"/>
</dbReference>
<dbReference type="Proteomes" id="UP000499080">
    <property type="component" value="Unassembled WGS sequence"/>
</dbReference>
<name>A0A4Y2CI09_ARAVE</name>
<comment type="caution">
    <text evidence="2">The sequence shown here is derived from an EMBL/GenBank/DDBJ whole genome shotgun (WGS) entry which is preliminary data.</text>
</comment>
<feature type="compositionally biased region" description="Basic and acidic residues" evidence="1">
    <location>
        <begin position="38"/>
        <end position="47"/>
    </location>
</feature>
<dbReference type="AlphaFoldDB" id="A0A4Y2CI09"/>
<keyword evidence="3" id="KW-1185">Reference proteome</keyword>
<gene>
    <name evidence="2" type="ORF">AVEN_99181_1</name>
</gene>
<protein>
    <submittedName>
        <fullName evidence="2">Uncharacterized protein</fullName>
    </submittedName>
</protein>
<reference evidence="2 3" key="1">
    <citation type="journal article" date="2019" name="Sci. Rep.">
        <title>Orb-weaving spider Araneus ventricosus genome elucidates the spidroin gene catalogue.</title>
        <authorList>
            <person name="Kono N."/>
            <person name="Nakamura H."/>
            <person name="Ohtoshi R."/>
            <person name="Moran D.A.P."/>
            <person name="Shinohara A."/>
            <person name="Yoshida Y."/>
            <person name="Fujiwara M."/>
            <person name="Mori M."/>
            <person name="Tomita M."/>
            <person name="Arakawa K."/>
        </authorList>
    </citation>
    <scope>NUCLEOTIDE SEQUENCE [LARGE SCALE GENOMIC DNA]</scope>
</reference>
<sequence>MTGATCTLDKTLITTGREFSLVILTSRFEDRRGVFWDGPRNFEPRSDGEDDTWANTPLQTSTPHQREDVWPLRMIQRAAGPIHDGSSVESGSNLDPSGPKAETLPLDHRDPTGREKKIMLFPEAVYFRYSTVRLGILPMSK</sequence>
<evidence type="ECO:0000256" key="1">
    <source>
        <dbReference type="SAM" id="MobiDB-lite"/>
    </source>
</evidence>
<organism evidence="2 3">
    <name type="scientific">Araneus ventricosus</name>
    <name type="common">Orbweaver spider</name>
    <name type="synonym">Epeira ventricosa</name>
    <dbReference type="NCBI Taxonomy" id="182803"/>
    <lineage>
        <taxon>Eukaryota</taxon>
        <taxon>Metazoa</taxon>
        <taxon>Ecdysozoa</taxon>
        <taxon>Arthropoda</taxon>
        <taxon>Chelicerata</taxon>
        <taxon>Arachnida</taxon>
        <taxon>Araneae</taxon>
        <taxon>Araneomorphae</taxon>
        <taxon>Entelegynae</taxon>
        <taxon>Araneoidea</taxon>
        <taxon>Araneidae</taxon>
        <taxon>Araneus</taxon>
    </lineage>
</organism>
<evidence type="ECO:0000313" key="2">
    <source>
        <dbReference type="EMBL" id="GBM03980.1"/>
    </source>
</evidence>
<proteinExistence type="predicted"/>